<gene>
    <name evidence="2" type="ORF">K4G57_07205</name>
</gene>
<comment type="caution">
    <text evidence="2">The sequence shown here is derived from an EMBL/GenBank/DDBJ whole genome shotgun (WGS) entry which is preliminary data.</text>
</comment>
<evidence type="ECO:0000256" key="1">
    <source>
        <dbReference type="SAM" id="Phobius"/>
    </source>
</evidence>
<reference evidence="2 3" key="1">
    <citation type="submission" date="2021-08" db="EMBL/GenBank/DDBJ databases">
        <title>Helicobacter spp. isolated from feces of Anatolian Ground Squirrel (Spermophilus xanthoprymnus) in Turkey.</title>
        <authorList>
            <person name="Aydin F."/>
            <person name="Abay S."/>
            <person name="Kayman T."/>
            <person name="Karakaya E."/>
            <person name="Saticioglu I.B."/>
        </authorList>
    </citation>
    <scope>NUCLEOTIDE SEQUENCE [LARGE SCALE GENOMIC DNA]</scope>
    <source>
        <strain evidence="2 3">Faydin-H70</strain>
    </source>
</reference>
<name>A0ABS7JPA8_9HELI</name>
<dbReference type="Proteomes" id="UP000700059">
    <property type="component" value="Unassembled WGS sequence"/>
</dbReference>
<protein>
    <submittedName>
        <fullName evidence="2">Uncharacterized protein</fullName>
    </submittedName>
</protein>
<proteinExistence type="predicted"/>
<keyword evidence="1" id="KW-0812">Transmembrane</keyword>
<accession>A0ABS7JPA8</accession>
<keyword evidence="1" id="KW-1133">Transmembrane helix</keyword>
<organism evidence="2 3">
    <name type="scientific">Helicobacter turcicus</name>
    <dbReference type="NCBI Taxonomy" id="2867412"/>
    <lineage>
        <taxon>Bacteria</taxon>
        <taxon>Pseudomonadati</taxon>
        <taxon>Campylobacterota</taxon>
        <taxon>Epsilonproteobacteria</taxon>
        <taxon>Campylobacterales</taxon>
        <taxon>Helicobacteraceae</taxon>
        <taxon>Helicobacter</taxon>
    </lineage>
</organism>
<sequence length="70" mass="8512">METIIQELTQELSSLSSLQLFCWCFILLELFLALIYFLFFEESVSKWCIKIREQKEQEKRKELEKTKSED</sequence>
<evidence type="ECO:0000313" key="2">
    <source>
        <dbReference type="EMBL" id="MBX7491244.1"/>
    </source>
</evidence>
<feature type="transmembrane region" description="Helical" evidence="1">
    <location>
        <begin position="18"/>
        <end position="40"/>
    </location>
</feature>
<evidence type="ECO:0000313" key="3">
    <source>
        <dbReference type="Proteomes" id="UP000700059"/>
    </source>
</evidence>
<keyword evidence="1" id="KW-0472">Membrane</keyword>
<keyword evidence="3" id="KW-1185">Reference proteome</keyword>
<dbReference type="EMBL" id="JAIGYQ010000010">
    <property type="protein sequence ID" value="MBX7491244.1"/>
    <property type="molecule type" value="Genomic_DNA"/>
</dbReference>
<dbReference type="RefSeq" id="WP_221532518.1">
    <property type="nucleotide sequence ID" value="NZ_JAIGYP010000010.1"/>
</dbReference>